<dbReference type="PROSITE" id="PS50146">
    <property type="entry name" value="DAGK"/>
    <property type="match status" value="1"/>
</dbReference>
<evidence type="ECO:0000259" key="5">
    <source>
        <dbReference type="PROSITE" id="PS50146"/>
    </source>
</evidence>
<evidence type="ECO:0000256" key="4">
    <source>
        <dbReference type="ARBA" id="ARBA00022840"/>
    </source>
</evidence>
<dbReference type="InterPro" id="IPR001206">
    <property type="entry name" value="Diacylglycerol_kinase_cat_dom"/>
</dbReference>
<keyword evidence="1" id="KW-0808">Transferase</keyword>
<keyword evidence="2" id="KW-0547">Nucleotide-binding</keyword>
<dbReference type="GO" id="GO:0001727">
    <property type="term" value="F:lipid kinase activity"/>
    <property type="evidence" value="ECO:0007669"/>
    <property type="project" value="TreeGrafter"/>
</dbReference>
<dbReference type="InterPro" id="IPR045540">
    <property type="entry name" value="YegS/DAGK_C"/>
</dbReference>
<sequence length="528" mass="56719">MQDPVRLASIENGAAKKMVASEAIGMRLGLGGNKTLTIGEKDLVLFDPDGKKHNKSSNGKASSGKQLLDGLSCFNCLPLGGADGKGKHTIPLYNVLWAELRDDSLVVDYAAPRKSSLKLQKWTFALPTPEVEAGGPSPETFVSALIAAAYGEAKPRKRAYVLINPNSGPGGAVGKWKKHVKPIFDAARMEMDVVNLSRGGEATELSEKADLDKYDTIMALSGDGTPFEIFNGLGKRPDAAKALAKIAVSHIPCGSGNAFSLNCNGTNDAGLSALAVVKGVVMPLDLVSITQGDRRILSFLSQALGLIAESDLGTENMRWMGNTRFEVGLATRVFKKKSYPFDLSVKLEIEGKEMIKQHYKKYASDSALLNVDAEVAAAGEEGLPKLKYGTVQDEIPGDWQTASHDNIGTFYVGNMAYMSPDANFFTAAVPTDGLMDLVMIPADISPVAVTKALLAVESGKFFDNPHVTYKKISAYRITPRNQESGYISIDGERIPFEPFQAEIHRGLGRVISKKGVYEAEGPAGWEKA</sequence>
<name>A0A9P8HDL0_9HYPO</name>
<dbReference type="InterPro" id="IPR055916">
    <property type="entry name" value="DUF7493"/>
</dbReference>
<evidence type="ECO:0000313" key="6">
    <source>
        <dbReference type="EMBL" id="KAH0522732.1"/>
    </source>
</evidence>
<evidence type="ECO:0000313" key="7">
    <source>
        <dbReference type="Proteomes" id="UP000826573"/>
    </source>
</evidence>
<gene>
    <name evidence="6" type="ORF">TsFJ059_006531</name>
</gene>
<keyword evidence="4" id="KW-0067">ATP-binding</keyword>
<dbReference type="PANTHER" id="PTHR12358:SF31">
    <property type="entry name" value="ACYLGLYCEROL KINASE, MITOCHONDRIAL"/>
    <property type="match status" value="1"/>
</dbReference>
<proteinExistence type="predicted"/>
<dbReference type="SUPFAM" id="SSF111331">
    <property type="entry name" value="NAD kinase/diacylglycerol kinase-like"/>
    <property type="match status" value="1"/>
</dbReference>
<reference evidence="6 7" key="1">
    <citation type="submission" date="2021-08" db="EMBL/GenBank/DDBJ databases">
        <title>The highly contiguous genome resource for Trichoderma semiorbis FJ059, a fungal antagonistic to plant pathogens.</title>
        <authorList>
            <person name="Liu T."/>
        </authorList>
    </citation>
    <scope>NUCLEOTIDE SEQUENCE [LARGE SCALE GENOMIC DNA]</scope>
    <source>
        <strain evidence="6 7">FJ059</strain>
    </source>
</reference>
<dbReference type="Pfam" id="PF19279">
    <property type="entry name" value="YegS_C"/>
    <property type="match status" value="1"/>
</dbReference>
<dbReference type="Proteomes" id="UP000826573">
    <property type="component" value="Unassembled WGS sequence"/>
</dbReference>
<protein>
    <recommendedName>
        <fullName evidence="5">DAGKc domain-containing protein</fullName>
    </recommendedName>
</protein>
<feature type="domain" description="DAGKc" evidence="5">
    <location>
        <begin position="154"/>
        <end position="293"/>
    </location>
</feature>
<keyword evidence="7" id="KW-1185">Reference proteome</keyword>
<evidence type="ECO:0000256" key="2">
    <source>
        <dbReference type="ARBA" id="ARBA00022741"/>
    </source>
</evidence>
<dbReference type="PANTHER" id="PTHR12358">
    <property type="entry name" value="SPHINGOSINE KINASE"/>
    <property type="match status" value="1"/>
</dbReference>
<accession>A0A9P8HDL0</accession>
<evidence type="ECO:0000256" key="1">
    <source>
        <dbReference type="ARBA" id="ARBA00022679"/>
    </source>
</evidence>
<dbReference type="InterPro" id="IPR017438">
    <property type="entry name" value="ATP-NAD_kinase_N"/>
</dbReference>
<dbReference type="Gene3D" id="3.40.50.10330">
    <property type="entry name" value="Probable inorganic polyphosphate/atp-NAD kinase, domain 1"/>
    <property type="match status" value="1"/>
</dbReference>
<dbReference type="GO" id="GO:0016020">
    <property type="term" value="C:membrane"/>
    <property type="evidence" value="ECO:0007669"/>
    <property type="project" value="TreeGrafter"/>
</dbReference>
<dbReference type="InterPro" id="IPR050187">
    <property type="entry name" value="Lipid_Phosphate_FormReg"/>
</dbReference>
<dbReference type="GO" id="GO:0005524">
    <property type="term" value="F:ATP binding"/>
    <property type="evidence" value="ECO:0007669"/>
    <property type="project" value="UniProtKB-KW"/>
</dbReference>
<dbReference type="EMBL" id="JAIMJC010000007">
    <property type="protein sequence ID" value="KAH0522732.1"/>
    <property type="molecule type" value="Genomic_DNA"/>
</dbReference>
<evidence type="ECO:0000256" key="3">
    <source>
        <dbReference type="ARBA" id="ARBA00022777"/>
    </source>
</evidence>
<dbReference type="Pfam" id="PF24321">
    <property type="entry name" value="DUF7493"/>
    <property type="match status" value="1"/>
</dbReference>
<dbReference type="Pfam" id="PF00781">
    <property type="entry name" value="DAGK_cat"/>
    <property type="match status" value="1"/>
</dbReference>
<dbReference type="GO" id="GO:0046512">
    <property type="term" value="P:sphingosine biosynthetic process"/>
    <property type="evidence" value="ECO:0007669"/>
    <property type="project" value="TreeGrafter"/>
</dbReference>
<organism evidence="6 7">
    <name type="scientific">Trichoderma semiorbis</name>
    <dbReference type="NCBI Taxonomy" id="1491008"/>
    <lineage>
        <taxon>Eukaryota</taxon>
        <taxon>Fungi</taxon>
        <taxon>Dikarya</taxon>
        <taxon>Ascomycota</taxon>
        <taxon>Pezizomycotina</taxon>
        <taxon>Sordariomycetes</taxon>
        <taxon>Hypocreomycetidae</taxon>
        <taxon>Hypocreales</taxon>
        <taxon>Hypocreaceae</taxon>
        <taxon>Trichoderma</taxon>
    </lineage>
</organism>
<dbReference type="AlphaFoldDB" id="A0A9P8HDL0"/>
<comment type="caution">
    <text evidence="6">The sequence shown here is derived from an EMBL/GenBank/DDBJ whole genome shotgun (WGS) entry which is preliminary data.</text>
</comment>
<dbReference type="Gene3D" id="2.60.200.40">
    <property type="match status" value="1"/>
</dbReference>
<dbReference type="InterPro" id="IPR016064">
    <property type="entry name" value="NAD/diacylglycerol_kinase_sf"/>
</dbReference>
<dbReference type="GO" id="GO:0005737">
    <property type="term" value="C:cytoplasm"/>
    <property type="evidence" value="ECO:0007669"/>
    <property type="project" value="TreeGrafter"/>
</dbReference>
<dbReference type="SMART" id="SM00046">
    <property type="entry name" value="DAGKc"/>
    <property type="match status" value="1"/>
</dbReference>
<keyword evidence="3" id="KW-0418">Kinase</keyword>